<gene>
    <name evidence="3" type="ORF">GA0070620_6358</name>
</gene>
<dbReference type="STRING" id="307121.GA0070620_6358"/>
<proteinExistence type="predicted"/>
<keyword evidence="4" id="KW-1185">Reference proteome</keyword>
<organism evidence="3 4">
    <name type="scientific">Micromonospora krabiensis</name>
    <dbReference type="NCBI Taxonomy" id="307121"/>
    <lineage>
        <taxon>Bacteria</taxon>
        <taxon>Bacillati</taxon>
        <taxon>Actinomycetota</taxon>
        <taxon>Actinomycetes</taxon>
        <taxon>Micromonosporales</taxon>
        <taxon>Micromonosporaceae</taxon>
        <taxon>Micromonospora</taxon>
    </lineage>
</organism>
<keyword evidence="3" id="KW-0378">Hydrolase</keyword>
<dbReference type="RefSeq" id="WP_091597243.1">
    <property type="nucleotide sequence ID" value="NZ_JBHRWG010000002.1"/>
</dbReference>
<protein>
    <submittedName>
        <fullName evidence="3">Alpha/beta hydrolase</fullName>
    </submittedName>
</protein>
<evidence type="ECO:0000259" key="2">
    <source>
        <dbReference type="Pfam" id="PF06259"/>
    </source>
</evidence>
<feature type="domain" description="DUF1023" evidence="2">
    <location>
        <begin position="65"/>
        <end position="241"/>
    </location>
</feature>
<dbReference type="AlphaFoldDB" id="A0A1C3NDT2"/>
<keyword evidence="1" id="KW-0732">Signal</keyword>
<reference evidence="4" key="1">
    <citation type="submission" date="2016-06" db="EMBL/GenBank/DDBJ databases">
        <authorList>
            <person name="Varghese N."/>
        </authorList>
    </citation>
    <scope>NUCLEOTIDE SEQUENCE [LARGE SCALE GENOMIC DNA]</scope>
    <source>
        <strain evidence="4">DSM 45344</strain>
    </source>
</reference>
<dbReference type="ESTHER" id="9actn-a0a1c3ndt2">
    <property type="family name" value="Duf_1023"/>
</dbReference>
<sequence>MHRTRATRAALAVLLGVGLVLPTPPEPVTAAGFVEAYPATAAAMRAAGPPYADWVGAGRRFLLFDPRGDGRAVEVRGDLAVADRIVVLVPGVGSTLRDFDRGLGGVPRRAPAVQAGELHRAMRAADPDARVAVLAWLGYDPPDGVLAAAGPADARAGAVALRGLLRGLAARRPGATVTLVGHSYGALVAGLAVRGAPAQVTDVVTLGGVGTGVDRAAALGTGRRVWAAEAPDDWIRRVPQVRLPGLGHGRRPADPAFGAYALPVAGAHGHDGYLVPGSATLAAVAAVALTGAADPAATARTADAGAGVAR</sequence>
<dbReference type="InterPro" id="IPR010427">
    <property type="entry name" value="DUF1023"/>
</dbReference>
<dbReference type="InterPro" id="IPR029058">
    <property type="entry name" value="AB_hydrolase_fold"/>
</dbReference>
<dbReference type="Pfam" id="PF06259">
    <property type="entry name" value="Abhydrolase_8"/>
    <property type="match status" value="1"/>
</dbReference>
<dbReference type="GO" id="GO:0016787">
    <property type="term" value="F:hydrolase activity"/>
    <property type="evidence" value="ECO:0007669"/>
    <property type="project" value="UniProtKB-KW"/>
</dbReference>
<evidence type="ECO:0000256" key="1">
    <source>
        <dbReference type="SAM" id="SignalP"/>
    </source>
</evidence>
<dbReference type="Proteomes" id="UP000199393">
    <property type="component" value="Chromosome I"/>
</dbReference>
<dbReference type="PATRIC" id="fig|307121.4.peg.6480"/>
<accession>A0A1C3NDT2</accession>
<dbReference type="SUPFAM" id="SSF53474">
    <property type="entry name" value="alpha/beta-Hydrolases"/>
    <property type="match status" value="1"/>
</dbReference>
<evidence type="ECO:0000313" key="3">
    <source>
        <dbReference type="EMBL" id="SBV30757.1"/>
    </source>
</evidence>
<feature type="chain" id="PRO_5008678913" evidence="1">
    <location>
        <begin position="31"/>
        <end position="310"/>
    </location>
</feature>
<evidence type="ECO:0000313" key="4">
    <source>
        <dbReference type="Proteomes" id="UP000199393"/>
    </source>
</evidence>
<feature type="signal peptide" evidence="1">
    <location>
        <begin position="1"/>
        <end position="30"/>
    </location>
</feature>
<dbReference type="EMBL" id="LT598496">
    <property type="protein sequence ID" value="SBV30757.1"/>
    <property type="molecule type" value="Genomic_DNA"/>
</dbReference>
<name>A0A1C3NDT2_9ACTN</name>
<dbReference type="OrthoDB" id="5170249at2"/>
<dbReference type="Gene3D" id="3.40.50.1820">
    <property type="entry name" value="alpha/beta hydrolase"/>
    <property type="match status" value="1"/>
</dbReference>